<dbReference type="InterPro" id="IPR007396">
    <property type="entry name" value="TR_PAI2-type"/>
</dbReference>
<accession>A0ABT4XPP6</accession>
<dbReference type="Pfam" id="PF04299">
    <property type="entry name" value="FMN_bind_2"/>
    <property type="match status" value="1"/>
</dbReference>
<dbReference type="PANTHER" id="PTHR35802">
    <property type="entry name" value="PROTEASE SYNTHASE AND SPORULATION PROTEIN PAI 2"/>
    <property type="match status" value="1"/>
</dbReference>
<protein>
    <submittedName>
        <fullName evidence="1">FMN-binding negative transcriptional regulator</fullName>
    </submittedName>
</protein>
<evidence type="ECO:0000313" key="1">
    <source>
        <dbReference type="EMBL" id="MDA7423923.1"/>
    </source>
</evidence>
<gene>
    <name evidence="1" type="ORF">PFY00_04235</name>
</gene>
<comment type="caution">
    <text evidence="1">The sequence shown here is derived from an EMBL/GenBank/DDBJ whole genome shotgun (WGS) entry which is preliminary data.</text>
</comment>
<evidence type="ECO:0000313" key="2">
    <source>
        <dbReference type="Proteomes" id="UP001210720"/>
    </source>
</evidence>
<keyword evidence="2" id="KW-1185">Reference proteome</keyword>
<dbReference type="SUPFAM" id="SSF50475">
    <property type="entry name" value="FMN-binding split barrel"/>
    <property type="match status" value="1"/>
</dbReference>
<dbReference type="EMBL" id="JAQIOY010000001">
    <property type="protein sequence ID" value="MDA7423923.1"/>
    <property type="molecule type" value="Genomic_DNA"/>
</dbReference>
<dbReference type="Proteomes" id="UP001210720">
    <property type="component" value="Unassembled WGS sequence"/>
</dbReference>
<dbReference type="PIRSF" id="PIRSF010372">
    <property type="entry name" value="PaiB"/>
    <property type="match status" value="1"/>
</dbReference>
<proteinExistence type="predicted"/>
<dbReference type="InterPro" id="IPR012349">
    <property type="entry name" value="Split_barrel_FMN-bd"/>
</dbReference>
<dbReference type="PANTHER" id="PTHR35802:SF1">
    <property type="entry name" value="PROTEASE SYNTHASE AND SPORULATION PROTEIN PAI 2"/>
    <property type="match status" value="1"/>
</dbReference>
<dbReference type="Gene3D" id="2.30.110.10">
    <property type="entry name" value="Electron Transport, Fmn-binding Protein, Chain A"/>
    <property type="match status" value="1"/>
</dbReference>
<sequence length="209" mass="23341">MHPNPIFRKAEATRSLEFARSRGFGILAISSDTTPLLSHVPFLLSANATYARLHLVRSNPICRVVQDGIPATIAVSGPDGYVSPDWYEVPDQVPTWNYVAVHLIGTLHALPAKEMEQTLVVQSAGFEAGLNKTPWTLDKMDAEVRDRMMRMILPFRFEIHDMQSTWKLNQNKPDDVRLRAAQRIGEGHGMELDALARLMTDPPKNGVDG</sequence>
<name>A0ABT4XPP6_9RHOB</name>
<organism evidence="1 2">
    <name type="scientific">Thalassococcus lentus</name>
    <dbReference type="NCBI Taxonomy" id="1210524"/>
    <lineage>
        <taxon>Bacteria</taxon>
        <taxon>Pseudomonadati</taxon>
        <taxon>Pseudomonadota</taxon>
        <taxon>Alphaproteobacteria</taxon>
        <taxon>Rhodobacterales</taxon>
        <taxon>Roseobacteraceae</taxon>
        <taxon>Thalassococcus</taxon>
    </lineage>
</organism>
<reference evidence="1 2" key="1">
    <citation type="submission" date="2023-01" db="EMBL/GenBank/DDBJ databases">
        <title>Thalassococcus onchidii sp. nov., isolated from a marine invertebrate from the South China Sea.</title>
        <authorList>
            <person name="Xu S."/>
            <person name="Liu Z."/>
            <person name="Xu Y."/>
        </authorList>
    </citation>
    <scope>NUCLEOTIDE SEQUENCE [LARGE SCALE GENOMIC DNA]</scope>
    <source>
        <strain evidence="1 2">KCTC 32084</strain>
    </source>
</reference>